<proteinExistence type="inferred from homology"/>
<dbReference type="GO" id="GO:0005829">
    <property type="term" value="C:cytosol"/>
    <property type="evidence" value="ECO:0007669"/>
    <property type="project" value="TreeGrafter"/>
</dbReference>
<dbReference type="PANTHER" id="PTHR12649:SF11">
    <property type="entry name" value="PEPTIDYL-TRNA HYDROLASE 2, MITOCHONDRIAL"/>
    <property type="match status" value="1"/>
</dbReference>
<gene>
    <name evidence="7" type="ORF">B0A50_01023</name>
</gene>
<dbReference type="InterPro" id="IPR023476">
    <property type="entry name" value="Pep_tRNA_hydro_II_dom_sf"/>
</dbReference>
<keyword evidence="2" id="KW-0378">Hydrolase</keyword>
<reference evidence="7 8" key="1">
    <citation type="submission" date="2017-03" db="EMBL/GenBank/DDBJ databases">
        <title>Genomes of endolithic fungi from Antarctica.</title>
        <authorList>
            <person name="Coleine C."/>
            <person name="Masonjones S."/>
            <person name="Stajich J.E."/>
        </authorList>
    </citation>
    <scope>NUCLEOTIDE SEQUENCE [LARGE SCALE GENOMIC DNA]</scope>
    <source>
        <strain evidence="7 8">CCFEE 6315</strain>
    </source>
</reference>
<dbReference type="CDD" id="cd02430">
    <property type="entry name" value="PTH2"/>
    <property type="match status" value="1"/>
</dbReference>
<keyword evidence="8" id="KW-1185">Reference proteome</keyword>
<sequence length="211" mass="22180">MASNVQQDRGPPSNVAVAIGTAIVSALFGYYFGQARSIGLFGRTDTRTPAARLGRSSDESDSSSNAGAGEETGDESDSVQDLGELKTFSANNEECKLVLVVRMDLGMGKGKIAAQCSHATLACYKTLLRANPSHPVLRRWETLGQAKVALKVDNEDDMLMLQAQAVSLGLCAHIIHDAGRTQIASGSATVLGVGPAPKSKIDEVTGHLKLL</sequence>
<evidence type="ECO:0000256" key="2">
    <source>
        <dbReference type="ARBA" id="ARBA00022801"/>
    </source>
</evidence>
<feature type="transmembrane region" description="Helical" evidence="6">
    <location>
        <begin position="15"/>
        <end position="33"/>
    </location>
</feature>
<dbReference type="FunFam" id="3.40.1490.10:FF:000001">
    <property type="entry name" value="Peptidyl-tRNA hydrolase 2"/>
    <property type="match status" value="1"/>
</dbReference>
<dbReference type="NCBIfam" id="NF003314">
    <property type="entry name" value="PRK04322.1"/>
    <property type="match status" value="1"/>
</dbReference>
<comment type="catalytic activity">
    <reaction evidence="4">
        <text>an N-acyl-L-alpha-aminoacyl-tRNA + H2O = an N-acyl-L-amino acid + a tRNA + H(+)</text>
        <dbReference type="Rhea" id="RHEA:54448"/>
        <dbReference type="Rhea" id="RHEA-COMP:10123"/>
        <dbReference type="Rhea" id="RHEA-COMP:13883"/>
        <dbReference type="ChEBI" id="CHEBI:15377"/>
        <dbReference type="ChEBI" id="CHEBI:15378"/>
        <dbReference type="ChEBI" id="CHEBI:59874"/>
        <dbReference type="ChEBI" id="CHEBI:78442"/>
        <dbReference type="ChEBI" id="CHEBI:138191"/>
        <dbReference type="EC" id="3.1.1.29"/>
    </reaction>
</comment>
<dbReference type="Pfam" id="PF01981">
    <property type="entry name" value="PTH2"/>
    <property type="match status" value="1"/>
</dbReference>
<dbReference type="EC" id="3.1.1.29" evidence="1"/>
<accession>A0A4U0UBQ0</accession>
<comment type="caution">
    <text evidence="7">The sequence shown here is derived from an EMBL/GenBank/DDBJ whole genome shotgun (WGS) entry which is preliminary data.</text>
</comment>
<dbReference type="InterPro" id="IPR002833">
    <property type="entry name" value="PTH2"/>
</dbReference>
<evidence type="ECO:0000256" key="3">
    <source>
        <dbReference type="ARBA" id="ARBA00038050"/>
    </source>
</evidence>
<organism evidence="7 8">
    <name type="scientific">Salinomyces thailandicus</name>
    <dbReference type="NCBI Taxonomy" id="706561"/>
    <lineage>
        <taxon>Eukaryota</taxon>
        <taxon>Fungi</taxon>
        <taxon>Dikarya</taxon>
        <taxon>Ascomycota</taxon>
        <taxon>Pezizomycotina</taxon>
        <taxon>Dothideomycetes</taxon>
        <taxon>Dothideomycetidae</taxon>
        <taxon>Mycosphaerellales</taxon>
        <taxon>Teratosphaeriaceae</taxon>
        <taxon>Salinomyces</taxon>
    </lineage>
</organism>
<evidence type="ECO:0000256" key="1">
    <source>
        <dbReference type="ARBA" id="ARBA00013260"/>
    </source>
</evidence>
<keyword evidence="6" id="KW-1133">Transmembrane helix</keyword>
<dbReference type="GO" id="GO:0004045">
    <property type="term" value="F:peptidyl-tRNA hydrolase activity"/>
    <property type="evidence" value="ECO:0007669"/>
    <property type="project" value="UniProtKB-EC"/>
</dbReference>
<evidence type="ECO:0000256" key="5">
    <source>
        <dbReference type="SAM" id="MobiDB-lite"/>
    </source>
</evidence>
<dbReference type="NCBIfam" id="TIGR00283">
    <property type="entry name" value="arch_pth2"/>
    <property type="match status" value="1"/>
</dbReference>
<comment type="similarity">
    <text evidence="3">Belongs to the PTH2 family.</text>
</comment>
<dbReference type="OrthoDB" id="1733656at2759"/>
<keyword evidence="6" id="KW-0812">Transmembrane</keyword>
<evidence type="ECO:0000256" key="6">
    <source>
        <dbReference type="SAM" id="Phobius"/>
    </source>
</evidence>
<evidence type="ECO:0000313" key="8">
    <source>
        <dbReference type="Proteomes" id="UP000308549"/>
    </source>
</evidence>
<protein>
    <recommendedName>
        <fullName evidence="1">peptidyl-tRNA hydrolase</fullName>
        <ecNumber evidence="1">3.1.1.29</ecNumber>
    </recommendedName>
</protein>
<dbReference type="SUPFAM" id="SSF102462">
    <property type="entry name" value="Peptidyl-tRNA hydrolase II"/>
    <property type="match status" value="1"/>
</dbReference>
<keyword evidence="6" id="KW-0472">Membrane</keyword>
<dbReference type="PANTHER" id="PTHR12649">
    <property type="entry name" value="PEPTIDYL-TRNA HYDROLASE 2"/>
    <property type="match status" value="1"/>
</dbReference>
<name>A0A4U0UBQ0_9PEZI</name>
<evidence type="ECO:0000313" key="7">
    <source>
        <dbReference type="EMBL" id="TKA32798.1"/>
    </source>
</evidence>
<dbReference type="AlphaFoldDB" id="A0A4U0UBQ0"/>
<evidence type="ECO:0000256" key="4">
    <source>
        <dbReference type="ARBA" id="ARBA00048707"/>
    </source>
</evidence>
<dbReference type="Proteomes" id="UP000308549">
    <property type="component" value="Unassembled WGS sequence"/>
</dbReference>
<dbReference type="Gene3D" id="3.40.1490.10">
    <property type="entry name" value="Bit1"/>
    <property type="match status" value="1"/>
</dbReference>
<dbReference type="EMBL" id="NAJL01000004">
    <property type="protein sequence ID" value="TKA32798.1"/>
    <property type="molecule type" value="Genomic_DNA"/>
</dbReference>
<feature type="region of interest" description="Disordered" evidence="5">
    <location>
        <begin position="49"/>
        <end position="79"/>
    </location>
</feature>